<accession>A0ABR2LXI6</accession>
<evidence type="ECO:0000256" key="1">
    <source>
        <dbReference type="ARBA" id="ARBA00007953"/>
    </source>
</evidence>
<dbReference type="Gene3D" id="3.30.2350.20">
    <property type="entry name" value="TruD, catalytic domain"/>
    <property type="match status" value="1"/>
</dbReference>
<dbReference type="InterPro" id="IPR011760">
    <property type="entry name" value="PsdUridine_synth_TruD_insert"/>
</dbReference>
<dbReference type="EMBL" id="JBBWWR010000014">
    <property type="protein sequence ID" value="KAK8953562.1"/>
    <property type="molecule type" value="Genomic_DNA"/>
</dbReference>
<comment type="caution">
    <text evidence="4">The sequence shown here is derived from an EMBL/GenBank/DDBJ whole genome shotgun (WGS) entry which is preliminary data.</text>
</comment>
<dbReference type="Pfam" id="PF01142">
    <property type="entry name" value="TruD"/>
    <property type="match status" value="1"/>
</dbReference>
<dbReference type="SUPFAM" id="SSF55120">
    <property type="entry name" value="Pseudouridine synthase"/>
    <property type="match status" value="1"/>
</dbReference>
<feature type="domain" description="TRUD" evidence="3">
    <location>
        <begin position="34"/>
        <end position="83"/>
    </location>
</feature>
<dbReference type="PANTHER" id="PTHR13326">
    <property type="entry name" value="TRNA PSEUDOURIDINE SYNTHASE D"/>
    <property type="match status" value="1"/>
</dbReference>
<proteinExistence type="inferred from homology"/>
<evidence type="ECO:0000313" key="4">
    <source>
        <dbReference type="EMBL" id="KAK8953562.1"/>
    </source>
</evidence>
<reference evidence="4 5" key="1">
    <citation type="journal article" date="2022" name="Nat. Plants">
        <title>Genomes of leafy and leafless Platanthera orchids illuminate the evolution of mycoheterotrophy.</title>
        <authorList>
            <person name="Li M.H."/>
            <person name="Liu K.W."/>
            <person name="Li Z."/>
            <person name="Lu H.C."/>
            <person name="Ye Q.L."/>
            <person name="Zhang D."/>
            <person name="Wang J.Y."/>
            <person name="Li Y.F."/>
            <person name="Zhong Z.M."/>
            <person name="Liu X."/>
            <person name="Yu X."/>
            <person name="Liu D.K."/>
            <person name="Tu X.D."/>
            <person name="Liu B."/>
            <person name="Hao Y."/>
            <person name="Liao X.Y."/>
            <person name="Jiang Y.T."/>
            <person name="Sun W.H."/>
            <person name="Chen J."/>
            <person name="Chen Y.Q."/>
            <person name="Ai Y."/>
            <person name="Zhai J.W."/>
            <person name="Wu S.S."/>
            <person name="Zhou Z."/>
            <person name="Hsiao Y.Y."/>
            <person name="Wu W.L."/>
            <person name="Chen Y.Y."/>
            <person name="Lin Y.F."/>
            <person name="Hsu J.L."/>
            <person name="Li C.Y."/>
            <person name="Wang Z.W."/>
            <person name="Zhao X."/>
            <person name="Zhong W.Y."/>
            <person name="Ma X.K."/>
            <person name="Ma L."/>
            <person name="Huang J."/>
            <person name="Chen G.Z."/>
            <person name="Huang M.Z."/>
            <person name="Huang L."/>
            <person name="Peng D.H."/>
            <person name="Luo Y.B."/>
            <person name="Zou S.Q."/>
            <person name="Chen S.P."/>
            <person name="Lan S."/>
            <person name="Tsai W.C."/>
            <person name="Van de Peer Y."/>
            <person name="Liu Z.J."/>
        </authorList>
    </citation>
    <scope>NUCLEOTIDE SEQUENCE [LARGE SCALE GENOMIC DNA]</scope>
    <source>
        <strain evidence="4">Lor288</strain>
    </source>
</reference>
<organism evidence="4 5">
    <name type="scientific">Platanthera guangdongensis</name>
    <dbReference type="NCBI Taxonomy" id="2320717"/>
    <lineage>
        <taxon>Eukaryota</taxon>
        <taxon>Viridiplantae</taxon>
        <taxon>Streptophyta</taxon>
        <taxon>Embryophyta</taxon>
        <taxon>Tracheophyta</taxon>
        <taxon>Spermatophyta</taxon>
        <taxon>Magnoliopsida</taxon>
        <taxon>Liliopsida</taxon>
        <taxon>Asparagales</taxon>
        <taxon>Orchidaceae</taxon>
        <taxon>Orchidoideae</taxon>
        <taxon>Orchideae</taxon>
        <taxon>Orchidinae</taxon>
        <taxon>Platanthera</taxon>
    </lineage>
</organism>
<keyword evidence="5" id="KW-1185">Reference proteome</keyword>
<dbReference type="InterPro" id="IPR020103">
    <property type="entry name" value="PsdUridine_synth_cat_dom_sf"/>
</dbReference>
<protein>
    <recommendedName>
        <fullName evidence="3">TRUD domain-containing protein</fullName>
    </recommendedName>
</protein>
<dbReference type="Proteomes" id="UP001412067">
    <property type="component" value="Unassembled WGS sequence"/>
</dbReference>
<dbReference type="PROSITE" id="PS50984">
    <property type="entry name" value="TRUD"/>
    <property type="match status" value="1"/>
</dbReference>
<dbReference type="InterPro" id="IPR042214">
    <property type="entry name" value="TruD_catalytic"/>
</dbReference>
<name>A0ABR2LXI6_9ASPA</name>
<dbReference type="InterPro" id="IPR001656">
    <property type="entry name" value="PsdUridine_synth_TruD"/>
</dbReference>
<evidence type="ECO:0000256" key="2">
    <source>
        <dbReference type="ARBA" id="ARBA00023235"/>
    </source>
</evidence>
<evidence type="ECO:0000259" key="3">
    <source>
        <dbReference type="PROSITE" id="PS50984"/>
    </source>
</evidence>
<sequence>MALAGRMKCDGYGDVSANSADIIKAAADGLGRSGFINYYGLQRFGSGSVPTHLIGAALLRGEWKTAVDLILDPRDRDILVTCL</sequence>
<comment type="similarity">
    <text evidence="1">Belongs to the pseudouridine synthase TruD family.</text>
</comment>
<keyword evidence="2" id="KW-0413">Isomerase</keyword>
<gene>
    <name evidence="4" type="ORF">KSP40_PGU005532</name>
</gene>
<evidence type="ECO:0000313" key="5">
    <source>
        <dbReference type="Proteomes" id="UP001412067"/>
    </source>
</evidence>
<dbReference type="PANTHER" id="PTHR13326:SF21">
    <property type="entry name" value="PSEUDOURIDYLATE SYNTHASE PUS7L"/>
    <property type="match status" value="1"/>
</dbReference>